<dbReference type="Proteomes" id="UP000887116">
    <property type="component" value="Unassembled WGS sequence"/>
</dbReference>
<evidence type="ECO:0000313" key="2">
    <source>
        <dbReference type="EMBL" id="GFR09949.1"/>
    </source>
</evidence>
<name>A0A8X6HUQ5_TRICU</name>
<dbReference type="EMBL" id="BMAO01026471">
    <property type="protein sequence ID" value="GFR09949.1"/>
    <property type="molecule type" value="Genomic_DNA"/>
</dbReference>
<organism evidence="2 3">
    <name type="scientific">Trichonephila clavata</name>
    <name type="common">Joro spider</name>
    <name type="synonym">Nephila clavata</name>
    <dbReference type="NCBI Taxonomy" id="2740835"/>
    <lineage>
        <taxon>Eukaryota</taxon>
        <taxon>Metazoa</taxon>
        <taxon>Ecdysozoa</taxon>
        <taxon>Arthropoda</taxon>
        <taxon>Chelicerata</taxon>
        <taxon>Arachnida</taxon>
        <taxon>Araneae</taxon>
        <taxon>Araneomorphae</taxon>
        <taxon>Entelegynae</taxon>
        <taxon>Araneoidea</taxon>
        <taxon>Nephilidae</taxon>
        <taxon>Trichonephila</taxon>
    </lineage>
</organism>
<evidence type="ECO:0000256" key="1">
    <source>
        <dbReference type="SAM" id="MobiDB-lite"/>
    </source>
</evidence>
<proteinExistence type="predicted"/>
<comment type="caution">
    <text evidence="2">The sequence shown here is derived from an EMBL/GenBank/DDBJ whole genome shotgun (WGS) entry which is preliminary data.</text>
</comment>
<reference evidence="2" key="1">
    <citation type="submission" date="2020-07" db="EMBL/GenBank/DDBJ databases">
        <title>Multicomponent nature underlies the extraordinary mechanical properties of spider dragline silk.</title>
        <authorList>
            <person name="Kono N."/>
            <person name="Nakamura H."/>
            <person name="Mori M."/>
            <person name="Yoshida Y."/>
            <person name="Ohtoshi R."/>
            <person name="Malay A.D."/>
            <person name="Moran D.A.P."/>
            <person name="Tomita M."/>
            <person name="Numata K."/>
            <person name="Arakawa K."/>
        </authorList>
    </citation>
    <scope>NUCLEOTIDE SEQUENCE</scope>
</reference>
<dbReference type="OrthoDB" id="10615138at2759"/>
<protein>
    <submittedName>
        <fullName evidence="2">Uncharacterized protein</fullName>
    </submittedName>
</protein>
<accession>A0A8X6HUQ5</accession>
<gene>
    <name evidence="2" type="ORF">TNCT_664951</name>
</gene>
<keyword evidence="3" id="KW-1185">Reference proteome</keyword>
<dbReference type="AlphaFoldDB" id="A0A8X6HUQ5"/>
<feature type="region of interest" description="Disordered" evidence="1">
    <location>
        <begin position="1"/>
        <end position="74"/>
    </location>
</feature>
<sequence>MEEGGVNNIGENDSMEEGGVNNSGENDSMEEGGVNNSGENDSTGERGVNNSGENDSMEERGVNNSGENYSMVEGGVNNSGESLFQMVTESAFKSYINNNQVGFEIFTQILSSHYSFHENIKLKDYYSCSRRINTVQLKFSLDSPNFIKKCVNKVFCLQKFV</sequence>
<evidence type="ECO:0000313" key="3">
    <source>
        <dbReference type="Proteomes" id="UP000887116"/>
    </source>
</evidence>